<dbReference type="CDD" id="cd09274">
    <property type="entry name" value="RNase_HI_RT_Ty3"/>
    <property type="match status" value="1"/>
</dbReference>
<protein>
    <recommendedName>
        <fullName evidence="5">Retrotransposon protein, putative, Ty3-gypsy subclass</fullName>
    </recommendedName>
</protein>
<evidence type="ECO:0000259" key="2">
    <source>
        <dbReference type="Pfam" id="PF17919"/>
    </source>
</evidence>
<sequence>MSFGLTNAPAAFMDLMNRVCRPMLDKSVIVFIDDILIYSKNEGDHACHLKEVLEMLKKEKLFIQDFSRIASPLTKLTRKKVVFDWGKDQQEAFNKLRKRLTEAPILTLPEGNDDLVVYSDASRQGLGCVLMQRGKVIAYASRQLKENEVNYPTHDLELAAVVFALKIWRHYLYGTKCTLYTDHKSLKSVRNPANLSVLPANLGVHPANLVQIFVFCCESVCLSSESVFSESTSESAVFFERI</sequence>
<dbReference type="Gene3D" id="3.10.20.370">
    <property type="match status" value="1"/>
</dbReference>
<dbReference type="SUPFAM" id="SSF56672">
    <property type="entry name" value="DNA/RNA polymerases"/>
    <property type="match status" value="1"/>
</dbReference>
<dbReference type="PANTHER" id="PTHR33064">
    <property type="entry name" value="POL PROTEIN"/>
    <property type="match status" value="1"/>
</dbReference>
<dbReference type="AlphaFoldDB" id="A0AAD8NFR7"/>
<dbReference type="PANTHER" id="PTHR33064:SF37">
    <property type="entry name" value="RIBONUCLEASE H"/>
    <property type="match status" value="1"/>
</dbReference>
<keyword evidence="4" id="KW-1185">Reference proteome</keyword>
<accession>A0AAD8NFR7</accession>
<feature type="domain" description="Reverse transcriptase" evidence="1">
    <location>
        <begin position="1"/>
        <end position="64"/>
    </location>
</feature>
<dbReference type="InterPro" id="IPR000477">
    <property type="entry name" value="RT_dom"/>
</dbReference>
<dbReference type="EMBL" id="JAUHHV010000012">
    <property type="protein sequence ID" value="KAK1406366.1"/>
    <property type="molecule type" value="Genomic_DNA"/>
</dbReference>
<dbReference type="InterPro" id="IPR043128">
    <property type="entry name" value="Rev_trsase/Diguanyl_cyclase"/>
</dbReference>
<name>A0AAD8NFR7_TARER</name>
<evidence type="ECO:0000259" key="1">
    <source>
        <dbReference type="Pfam" id="PF00078"/>
    </source>
</evidence>
<proteinExistence type="predicted"/>
<dbReference type="Pfam" id="PF17919">
    <property type="entry name" value="RT_RNaseH_2"/>
    <property type="match status" value="1"/>
</dbReference>
<dbReference type="InterPro" id="IPR051320">
    <property type="entry name" value="Viral_Replic_Matur_Polypro"/>
</dbReference>
<reference evidence="3" key="1">
    <citation type="journal article" date="2023" name="bioRxiv">
        <title>Improved chromosome-level genome assembly for marigold (Tagetes erecta).</title>
        <authorList>
            <person name="Jiang F."/>
            <person name="Yuan L."/>
            <person name="Wang S."/>
            <person name="Wang H."/>
            <person name="Xu D."/>
            <person name="Wang A."/>
            <person name="Fan W."/>
        </authorList>
    </citation>
    <scope>NUCLEOTIDE SEQUENCE</scope>
    <source>
        <strain evidence="3">WSJ</strain>
        <tissue evidence="3">Leaf</tissue>
    </source>
</reference>
<dbReference type="Proteomes" id="UP001229421">
    <property type="component" value="Unassembled WGS sequence"/>
</dbReference>
<gene>
    <name evidence="3" type="ORF">QVD17_41660</name>
</gene>
<dbReference type="InterPro" id="IPR041577">
    <property type="entry name" value="RT_RNaseH_2"/>
</dbReference>
<evidence type="ECO:0000313" key="4">
    <source>
        <dbReference type="Proteomes" id="UP001229421"/>
    </source>
</evidence>
<dbReference type="Pfam" id="PF00078">
    <property type="entry name" value="RVT_1"/>
    <property type="match status" value="1"/>
</dbReference>
<feature type="domain" description="Reverse transcriptase/retrotransposon-derived protein RNase H-like" evidence="2">
    <location>
        <begin position="85"/>
        <end position="178"/>
    </location>
</feature>
<dbReference type="Gene3D" id="3.30.70.270">
    <property type="match status" value="1"/>
</dbReference>
<evidence type="ECO:0008006" key="5">
    <source>
        <dbReference type="Google" id="ProtNLM"/>
    </source>
</evidence>
<dbReference type="FunFam" id="3.10.20.370:FF:000001">
    <property type="entry name" value="Retrovirus-related Pol polyprotein from transposon 17.6-like protein"/>
    <property type="match status" value="1"/>
</dbReference>
<organism evidence="3 4">
    <name type="scientific">Tagetes erecta</name>
    <name type="common">African marigold</name>
    <dbReference type="NCBI Taxonomy" id="13708"/>
    <lineage>
        <taxon>Eukaryota</taxon>
        <taxon>Viridiplantae</taxon>
        <taxon>Streptophyta</taxon>
        <taxon>Embryophyta</taxon>
        <taxon>Tracheophyta</taxon>
        <taxon>Spermatophyta</taxon>
        <taxon>Magnoliopsida</taxon>
        <taxon>eudicotyledons</taxon>
        <taxon>Gunneridae</taxon>
        <taxon>Pentapetalae</taxon>
        <taxon>asterids</taxon>
        <taxon>campanulids</taxon>
        <taxon>Asterales</taxon>
        <taxon>Asteraceae</taxon>
        <taxon>Asteroideae</taxon>
        <taxon>Heliantheae alliance</taxon>
        <taxon>Tageteae</taxon>
        <taxon>Tagetes</taxon>
    </lineage>
</organism>
<comment type="caution">
    <text evidence="3">The sequence shown here is derived from an EMBL/GenBank/DDBJ whole genome shotgun (WGS) entry which is preliminary data.</text>
</comment>
<evidence type="ECO:0000313" key="3">
    <source>
        <dbReference type="EMBL" id="KAK1406366.1"/>
    </source>
</evidence>
<dbReference type="InterPro" id="IPR043502">
    <property type="entry name" value="DNA/RNA_pol_sf"/>
</dbReference>